<sequence length="506" mass="58725">MSYWLWCVDNDSKKQKNTARKKHSEVAFSKMSFSRRTTLPAINADIRDSFHFTLALGQDELEDVSKTDEDWYEVFGPQREQMEALQNYQKKIRQKDGNRFKHLVQRMIVSSRWIKEAAYHSQELTRRNILSRKMSQDNLDFNLNDFRAPRSNKAFAGVSAKECDLLKKHPWLRTPADVDILAKVVQRIKIFERHSPAMKRAIARFMQYESFGNGRVIIEQGTPGISLYIMVSGTVQVVLTETDPRGKTTSRVVGMLRRGQCFGELALMHDTKRNSSIIVKGKAELVRLDKDDFELARKMTRKHELAERLQALLKHDAFKDWSEHELHLAMTRCSVEEYPPNSVIFGGVGGLIEEVFFVVSGECRIVRRMAFLERTHPDGTKALAMAPKKNSGYQLKPYEKIVSRYLQVRMLKEGELFGLGQQLKSIFYLSGSVTSVKILRVDRALLYRHDNGLTLGRLEFRTQGMIPSKVETFTTFMQSRLWEKFKEKVLREVLERKRINKTRKMS</sequence>
<dbReference type="CDD" id="cd00038">
    <property type="entry name" value="CAP_ED"/>
    <property type="match status" value="1"/>
</dbReference>
<dbReference type="KEGG" id="bfo:118428410"/>
<reference evidence="3" key="2">
    <citation type="submission" date="2025-08" db="UniProtKB">
        <authorList>
            <consortium name="RefSeq"/>
        </authorList>
    </citation>
    <scope>IDENTIFICATION</scope>
    <source>
        <strain evidence="3">S238N-H82</strain>
        <tissue evidence="3">Testes</tissue>
    </source>
</reference>
<dbReference type="RefSeq" id="XP_035694344.1">
    <property type="nucleotide sequence ID" value="XM_035838451.1"/>
</dbReference>
<feature type="domain" description="Cyclic nucleotide-binding" evidence="1">
    <location>
        <begin position="190"/>
        <end position="294"/>
    </location>
</feature>
<evidence type="ECO:0000259" key="1">
    <source>
        <dbReference type="PROSITE" id="PS50042"/>
    </source>
</evidence>
<dbReference type="PANTHER" id="PTHR23011">
    <property type="entry name" value="CYCLIC NUCLEOTIDE-BINDING DOMAIN CONTAINING PROTEIN"/>
    <property type="match status" value="1"/>
</dbReference>
<reference evidence="2" key="1">
    <citation type="journal article" date="2020" name="Nat. Ecol. Evol.">
        <title>Deeply conserved synteny resolves early events in vertebrate evolution.</title>
        <authorList>
            <person name="Simakov O."/>
            <person name="Marletaz F."/>
            <person name="Yue J.X."/>
            <person name="O'Connell B."/>
            <person name="Jenkins J."/>
            <person name="Brandt A."/>
            <person name="Calef R."/>
            <person name="Tung C.H."/>
            <person name="Huang T.K."/>
            <person name="Schmutz J."/>
            <person name="Satoh N."/>
            <person name="Yu J.K."/>
            <person name="Putnam N.H."/>
            <person name="Green R.E."/>
            <person name="Rokhsar D.S."/>
        </authorList>
    </citation>
    <scope>NUCLEOTIDE SEQUENCE [LARGE SCALE GENOMIC DNA]</scope>
    <source>
        <strain evidence="2">S238N-H82</strain>
    </source>
</reference>
<dbReference type="SMART" id="SM00100">
    <property type="entry name" value="cNMP"/>
    <property type="match status" value="1"/>
</dbReference>
<keyword evidence="2" id="KW-1185">Reference proteome</keyword>
<dbReference type="InterPro" id="IPR018488">
    <property type="entry name" value="cNMP-bd_CS"/>
</dbReference>
<name>A0A9J7M4Y4_BRAFL</name>
<dbReference type="InterPro" id="IPR000595">
    <property type="entry name" value="cNMP-bd_dom"/>
</dbReference>
<proteinExistence type="predicted"/>
<dbReference type="InterPro" id="IPR014710">
    <property type="entry name" value="RmlC-like_jellyroll"/>
</dbReference>
<dbReference type="GeneID" id="118428410"/>
<dbReference type="OMA" id="MTKIWDE"/>
<gene>
    <name evidence="3" type="primary">LOC118428410</name>
</gene>
<dbReference type="Proteomes" id="UP000001554">
    <property type="component" value="Chromosome 13"/>
</dbReference>
<accession>A0A9J7M4Y4</accession>
<protein>
    <submittedName>
        <fullName evidence="3">Uncharacterized protein LOC118428410</fullName>
    </submittedName>
</protein>
<evidence type="ECO:0000313" key="2">
    <source>
        <dbReference type="Proteomes" id="UP000001554"/>
    </source>
</evidence>
<organism evidence="2 3">
    <name type="scientific">Branchiostoma floridae</name>
    <name type="common">Florida lancelet</name>
    <name type="synonym">Amphioxus</name>
    <dbReference type="NCBI Taxonomy" id="7739"/>
    <lineage>
        <taxon>Eukaryota</taxon>
        <taxon>Metazoa</taxon>
        <taxon>Chordata</taxon>
        <taxon>Cephalochordata</taxon>
        <taxon>Leptocardii</taxon>
        <taxon>Amphioxiformes</taxon>
        <taxon>Branchiostomatidae</taxon>
        <taxon>Branchiostoma</taxon>
    </lineage>
</organism>
<dbReference type="InterPro" id="IPR018490">
    <property type="entry name" value="cNMP-bd_dom_sf"/>
</dbReference>
<evidence type="ECO:0000313" key="3">
    <source>
        <dbReference type="RefSeq" id="XP_035694344.1"/>
    </source>
</evidence>
<dbReference type="PROSITE" id="PS50042">
    <property type="entry name" value="CNMP_BINDING_3"/>
    <property type="match status" value="1"/>
</dbReference>
<dbReference type="Gene3D" id="2.60.120.10">
    <property type="entry name" value="Jelly Rolls"/>
    <property type="match status" value="2"/>
</dbReference>
<dbReference type="PANTHER" id="PTHR23011:SF44">
    <property type="entry name" value="CYCLIC NUCLEOTIDE-BINDING DOMAIN-CONTAINING PROTEIN"/>
    <property type="match status" value="1"/>
</dbReference>
<dbReference type="SUPFAM" id="SSF51206">
    <property type="entry name" value="cAMP-binding domain-like"/>
    <property type="match status" value="2"/>
</dbReference>
<dbReference type="PROSITE" id="PS00888">
    <property type="entry name" value="CNMP_BINDING_1"/>
    <property type="match status" value="1"/>
</dbReference>
<dbReference type="AlphaFoldDB" id="A0A9J7M4Y4"/>
<dbReference type="OrthoDB" id="166212at2759"/>
<dbReference type="Pfam" id="PF00027">
    <property type="entry name" value="cNMP_binding"/>
    <property type="match status" value="1"/>
</dbReference>